<dbReference type="EMBL" id="JBHFQA010000005">
    <property type="protein sequence ID" value="KAL2099299.1"/>
    <property type="molecule type" value="Genomic_DNA"/>
</dbReference>
<feature type="compositionally biased region" description="Polar residues" evidence="1">
    <location>
        <begin position="363"/>
        <end position="372"/>
    </location>
</feature>
<evidence type="ECO:0000313" key="3">
    <source>
        <dbReference type="EMBL" id="KAL2099299.1"/>
    </source>
</evidence>
<feature type="region of interest" description="Disordered" evidence="1">
    <location>
        <begin position="346"/>
        <end position="392"/>
    </location>
</feature>
<feature type="region of interest" description="Disordered" evidence="1">
    <location>
        <begin position="120"/>
        <end position="160"/>
    </location>
</feature>
<feature type="compositionally biased region" description="Low complexity" evidence="1">
    <location>
        <begin position="347"/>
        <end position="360"/>
    </location>
</feature>
<feature type="compositionally biased region" description="Polar residues" evidence="1">
    <location>
        <begin position="941"/>
        <end position="951"/>
    </location>
</feature>
<feature type="compositionally biased region" description="Polar residues" evidence="1">
    <location>
        <begin position="1128"/>
        <end position="1137"/>
    </location>
</feature>
<dbReference type="Pfam" id="PF15249">
    <property type="entry name" value="GLTSCR1"/>
    <property type="match status" value="1"/>
</dbReference>
<feature type="compositionally biased region" description="Acidic residues" evidence="1">
    <location>
        <begin position="141"/>
        <end position="160"/>
    </location>
</feature>
<feature type="compositionally biased region" description="Pro residues" evidence="1">
    <location>
        <begin position="376"/>
        <end position="386"/>
    </location>
</feature>
<organism evidence="3 4">
    <name type="scientific">Coilia grayii</name>
    <name type="common">Gray's grenadier anchovy</name>
    <dbReference type="NCBI Taxonomy" id="363190"/>
    <lineage>
        <taxon>Eukaryota</taxon>
        <taxon>Metazoa</taxon>
        <taxon>Chordata</taxon>
        <taxon>Craniata</taxon>
        <taxon>Vertebrata</taxon>
        <taxon>Euteleostomi</taxon>
        <taxon>Actinopterygii</taxon>
        <taxon>Neopterygii</taxon>
        <taxon>Teleostei</taxon>
        <taxon>Clupei</taxon>
        <taxon>Clupeiformes</taxon>
        <taxon>Clupeoidei</taxon>
        <taxon>Engraulidae</taxon>
        <taxon>Coilinae</taxon>
        <taxon>Coilia</taxon>
    </lineage>
</organism>
<dbReference type="AlphaFoldDB" id="A0ABD1KJC9"/>
<feature type="region of interest" description="Disordered" evidence="1">
    <location>
        <begin position="1007"/>
        <end position="1143"/>
    </location>
</feature>
<accession>A0ABD1KJC9</accession>
<dbReference type="InterPro" id="IPR052438">
    <property type="entry name" value="Chromatin_remod/trans_coact"/>
</dbReference>
<protein>
    <recommendedName>
        <fullName evidence="2">GLTSCR protein conserved domain-containing protein</fullName>
    </recommendedName>
</protein>
<evidence type="ECO:0000259" key="2">
    <source>
        <dbReference type="Pfam" id="PF15249"/>
    </source>
</evidence>
<dbReference type="InterPro" id="IPR015671">
    <property type="entry name" value="GSCR1_dom"/>
</dbReference>
<evidence type="ECO:0000256" key="1">
    <source>
        <dbReference type="SAM" id="MobiDB-lite"/>
    </source>
</evidence>
<feature type="region of interest" description="Disordered" evidence="1">
    <location>
        <begin position="941"/>
        <end position="984"/>
    </location>
</feature>
<reference evidence="3 4" key="1">
    <citation type="submission" date="2024-09" db="EMBL/GenBank/DDBJ databases">
        <title>A chromosome-level genome assembly of Gray's grenadier anchovy, Coilia grayii.</title>
        <authorList>
            <person name="Fu Z."/>
        </authorList>
    </citation>
    <scope>NUCLEOTIDE SEQUENCE [LARGE SCALE GENOMIC DNA]</scope>
    <source>
        <strain evidence="3">G4</strain>
        <tissue evidence="3">Muscle</tissue>
    </source>
</reference>
<gene>
    <name evidence="3" type="ORF">ACEWY4_005779</name>
</gene>
<feature type="compositionally biased region" description="Polar residues" evidence="1">
    <location>
        <begin position="1055"/>
        <end position="1079"/>
    </location>
</feature>
<comment type="caution">
    <text evidence="3">The sequence shown here is derived from an EMBL/GenBank/DDBJ whole genome shotgun (WGS) entry which is preliminary data.</text>
</comment>
<name>A0ABD1KJC9_9TELE</name>
<dbReference type="PANTHER" id="PTHR15572">
    <property type="entry name" value="GLIOMA TUMOR SUPPRESSOR CANDIDATE REGION GENE 1"/>
    <property type="match status" value="1"/>
</dbReference>
<sequence>MATVPPPLAPVAPLCVIHILASVHLKPRMSWGSLVRRTAVMFFFKQVICSFGSALYNFSDVCFHSTASLCTHDRSLFQMLTFVLFQSPASLLADDPNCPDARAAGCVDLSFLDEALLESPEARAEPGQGETRAGLLGPSCVEEEEEEEEEQEEEEEEEDAACDILQQSLQEADITEQTLALEAGLAQQHTDTSLSLYQPGALLPSPPAPPYLSKPLTISTATSALPRDTQAVVEPPQPSLLAVGPGCPSLKPAAPQFMGLLPGQVFPAPSSDTNFSLSPAQGSSMLIQKTVPSVTGRPMLAPTARATASTAAAAVAAAPGILLQRGPLPIQPKLPVSIQPRLVQISPKPTTGQKPTPGLTFVPGTSSSNILVTSPPAGPKQAPQPQPTASLPKPVSLQLLNQAGSIVIQPHGLFQGQNQFLLPGQTPMTIAQPAGTTQQLLTQPSPHRHPSVQGPASTAGPLVDGSQILTVPQRQLNFSPVFTTPTGQLTLRQGTLLSGPLQLQSASPTVFQVPAQLSGAYAPQAQPGPTVVHNPALGNHTLTLINSSAMLAPDMTSISIVNGPPMMQGLPFGPSAHRESAPPLRLPQASVLLLPERAVSEERAPEESLQLTTVSSIIEKSGQLVSPVPLQSSAADMQPSSTPPVVTLLQSVPDTPQALELPAPPLMNNLMPQPEIQHEKEGRQSPVNQIFIQHLEQVNLELLTMTPEPTPMTVQVHSRSSPSSMLSSPQTVAASLDASIPEFSLALNEHSSDSLCGVAGGISPQVPVVSAVCSSPSLLSVSGTEAAMQQLFTHPMAAFQSFAIEEPLTPAVRRHRIQLQLCSDHKAILSPQSQCPFVTVEDAVRQLLPYHSCAGRLPSQRDMSSVDEQFEAASVFLLNRTKDMQNKYKQLLLAEAQQESPSAEMVMLERLFLQSERFALGEERRKARRDPESFLVSLRKSSPHNMASSTPAYRGALASPSSPPGWALHSDRPPGLKTYQSSSRGTLRLTIKQESGLRKVVHNSACEPANTAPAGQKRHYSRQLSNGGDKAREEGSGGHLRTFFSGGVPKERLNGLQSSVPTQEVLSEPPRSNSASQGQAARGEEQQPEPEQEQEPPYKKQVAPTRCLGSKVIPPLPEPQGAKHNLNRQEPQTTESPAESLPPSLHIASLQEDSALSEHLQSAIDSILELQRLQGSSLGQARLPQGPAALEQPLGSMLQGRL</sequence>
<proteinExistence type="predicted"/>
<keyword evidence="4" id="KW-1185">Reference proteome</keyword>
<dbReference type="PANTHER" id="PTHR15572:SF4">
    <property type="entry name" value="GLIOMA TUMOR SUPPRESSOR CANDIDATE REGION GENE 1 PROTEIN-LIKE ISOFORM X1"/>
    <property type="match status" value="1"/>
</dbReference>
<evidence type="ECO:0000313" key="4">
    <source>
        <dbReference type="Proteomes" id="UP001591681"/>
    </source>
</evidence>
<dbReference type="Proteomes" id="UP001591681">
    <property type="component" value="Unassembled WGS sequence"/>
</dbReference>
<feature type="domain" description="GLTSCR protein conserved" evidence="2">
    <location>
        <begin position="824"/>
        <end position="925"/>
    </location>
</feature>